<dbReference type="Proteomes" id="UP000680866">
    <property type="component" value="Chromosome"/>
</dbReference>
<keyword evidence="2" id="KW-1185">Reference proteome</keyword>
<proteinExistence type="predicted"/>
<dbReference type="AlphaFoldDB" id="A0A810N9M3"/>
<name>A0A810N9M3_9ACTN</name>
<evidence type="ECO:0000313" key="1">
    <source>
        <dbReference type="EMBL" id="BCJ68273.1"/>
    </source>
</evidence>
<evidence type="ECO:0000313" key="2">
    <source>
        <dbReference type="Proteomes" id="UP000680866"/>
    </source>
</evidence>
<dbReference type="Pfam" id="PF04978">
    <property type="entry name" value="MST"/>
    <property type="match status" value="1"/>
</dbReference>
<gene>
    <name evidence="1" type="ORF">Prubr_52940</name>
</gene>
<dbReference type="InterPro" id="IPR007061">
    <property type="entry name" value="MST-like"/>
</dbReference>
<dbReference type="EMBL" id="AP023359">
    <property type="protein sequence ID" value="BCJ68273.1"/>
    <property type="molecule type" value="Genomic_DNA"/>
</dbReference>
<organism evidence="1 2">
    <name type="scientific">Polymorphospora rubra</name>
    <dbReference type="NCBI Taxonomy" id="338584"/>
    <lineage>
        <taxon>Bacteria</taxon>
        <taxon>Bacillati</taxon>
        <taxon>Actinomycetota</taxon>
        <taxon>Actinomycetes</taxon>
        <taxon>Micromonosporales</taxon>
        <taxon>Micromonosporaceae</taxon>
        <taxon>Polymorphospora</taxon>
    </lineage>
</organism>
<dbReference type="Gene3D" id="1.20.120.450">
    <property type="entry name" value="dinb family like domain"/>
    <property type="match status" value="1"/>
</dbReference>
<dbReference type="KEGG" id="pry:Prubr_52940"/>
<protein>
    <submittedName>
        <fullName evidence="1">Mini-circle protein</fullName>
    </submittedName>
</protein>
<dbReference type="SUPFAM" id="SSF109854">
    <property type="entry name" value="DinB/YfiT-like putative metalloenzymes"/>
    <property type="match status" value="1"/>
</dbReference>
<dbReference type="InterPro" id="IPR034660">
    <property type="entry name" value="DinB/YfiT-like"/>
</dbReference>
<reference evidence="1" key="1">
    <citation type="submission" date="2020-08" db="EMBL/GenBank/DDBJ databases">
        <title>Whole genome shotgun sequence of Polymorphospora rubra NBRC 101157.</title>
        <authorList>
            <person name="Komaki H."/>
            <person name="Tamura T."/>
        </authorList>
    </citation>
    <scope>NUCLEOTIDE SEQUENCE</scope>
    <source>
        <strain evidence="1">NBRC 101157</strain>
    </source>
</reference>
<accession>A0A810N9M3</accession>
<sequence>MRDMTEKIVLSTKIHEPSMTAGEAEMLLFALERSRAQFAWKVGGLDAAGLNRPHPPSTMTLAGLVKHLALVEDYYTARDLTGEPMGAPWNAVDWAAEPDWAWRSAADDPPEELYALWQAAAERTGAAVAKALADGGPDRPTRFVTGSGESPNLRRLLVDLHDEYARHVGHADLLREAVDGLVGEDPPQ</sequence>